<proteinExistence type="predicted"/>
<dbReference type="Proteomes" id="UP000562045">
    <property type="component" value="Unassembled WGS sequence"/>
</dbReference>
<evidence type="ECO:0000313" key="3">
    <source>
        <dbReference type="Proteomes" id="UP000562045"/>
    </source>
</evidence>
<evidence type="ECO:0000313" key="2">
    <source>
        <dbReference type="EMBL" id="NYI45802.1"/>
    </source>
</evidence>
<protein>
    <submittedName>
        <fullName evidence="2">Sugar phosphate isomerase/epimerase</fullName>
    </submittedName>
</protein>
<dbReference type="Gene3D" id="3.20.20.150">
    <property type="entry name" value="Divalent-metal-dependent TIM barrel enzymes"/>
    <property type="match status" value="1"/>
</dbReference>
<dbReference type="SUPFAM" id="SSF51658">
    <property type="entry name" value="Xylose isomerase-like"/>
    <property type="match status" value="1"/>
</dbReference>
<dbReference type="InterPro" id="IPR013022">
    <property type="entry name" value="Xyl_isomerase-like_TIM-brl"/>
</dbReference>
<dbReference type="GO" id="GO:0016853">
    <property type="term" value="F:isomerase activity"/>
    <property type="evidence" value="ECO:0007669"/>
    <property type="project" value="UniProtKB-KW"/>
</dbReference>
<dbReference type="InterPro" id="IPR036237">
    <property type="entry name" value="Xyl_isomerase-like_sf"/>
</dbReference>
<dbReference type="PANTHER" id="PTHR12110">
    <property type="entry name" value="HYDROXYPYRUVATE ISOMERASE"/>
    <property type="match status" value="1"/>
</dbReference>
<feature type="domain" description="Xylose isomerase-like TIM barrel" evidence="1">
    <location>
        <begin position="64"/>
        <end position="227"/>
    </location>
</feature>
<dbReference type="NCBIfam" id="NF035939">
    <property type="entry name" value="TIM_EboE"/>
    <property type="match status" value="1"/>
</dbReference>
<dbReference type="AlphaFoldDB" id="A0A7Y9ZI26"/>
<dbReference type="InterPro" id="IPR050312">
    <property type="entry name" value="IolE/XylAMocC-like"/>
</dbReference>
<dbReference type="PANTHER" id="PTHR12110:SF53">
    <property type="entry name" value="BLR5974 PROTEIN"/>
    <property type="match status" value="1"/>
</dbReference>
<keyword evidence="2" id="KW-0413">Isomerase</keyword>
<accession>A0A7Y9ZI26</accession>
<organism evidence="2 3">
    <name type="scientific">Nocardioides aromaticivorans</name>
    <dbReference type="NCBI Taxonomy" id="200618"/>
    <lineage>
        <taxon>Bacteria</taxon>
        <taxon>Bacillati</taxon>
        <taxon>Actinomycetota</taxon>
        <taxon>Actinomycetes</taxon>
        <taxon>Propionibacteriales</taxon>
        <taxon>Nocardioidaceae</taxon>
        <taxon>Nocardioides</taxon>
    </lineage>
</organism>
<reference evidence="2 3" key="1">
    <citation type="submission" date="2020-07" db="EMBL/GenBank/DDBJ databases">
        <title>Sequencing the genomes of 1000 actinobacteria strains.</title>
        <authorList>
            <person name="Klenk H.-P."/>
        </authorList>
    </citation>
    <scope>NUCLEOTIDE SEQUENCE [LARGE SCALE GENOMIC DNA]</scope>
    <source>
        <strain evidence="2 3">DSM 15131</strain>
    </source>
</reference>
<dbReference type="Pfam" id="PF01261">
    <property type="entry name" value="AP_endonuc_2"/>
    <property type="match status" value="1"/>
</dbReference>
<comment type="caution">
    <text evidence="2">The sequence shown here is derived from an EMBL/GenBank/DDBJ whole genome shotgun (WGS) entry which is preliminary data.</text>
</comment>
<dbReference type="RefSeq" id="WP_179649488.1">
    <property type="nucleotide sequence ID" value="NZ_JACBZM010000001.1"/>
</dbReference>
<gene>
    <name evidence="2" type="ORF">BJ993_002882</name>
</gene>
<evidence type="ECO:0000259" key="1">
    <source>
        <dbReference type="Pfam" id="PF01261"/>
    </source>
</evidence>
<name>A0A7Y9ZI26_9ACTN</name>
<dbReference type="EMBL" id="JACBZM010000001">
    <property type="protein sequence ID" value="NYI45802.1"/>
    <property type="molecule type" value="Genomic_DNA"/>
</dbReference>
<sequence length="388" mass="41648">MRFRHPDGSVVHLAYGTNVLPAQDVDGIVAQASGLGDRLRAHLDVDRVGLGMWLPATAAYRLIADPGDLERLRKSLDHHGVEVVTVNAFPHADFQGEVVKKAVYHPAWSEPERLRYTLAAAQVLAALLPDDVDRGTISTLPLGWRAPWLVDRQHAAERHLAQLAEGLSTIAGETGRAVRVGLEPEPGCAVETVDEAVARLAGVDRDWIGVCLDLCHLAVGFDTAAAALERLDEAGLAVVKAQPAAALVVDDPGDTTTRSALAAYAEDRFLHQVRQETGGRLTGRDDLPDALDGPRSLRTGRPWRVHFHVPVHADPAPPLRSSRDELRASLAALVGGPRARVHHLEVETYTWSVLPGGGPTDDDAFAAALAAELAWVRAELLDLGLTAL</sequence>